<comment type="function">
    <text evidence="9">Catalyzes the phosphorylation of the position 2 hydroxy group of 4-diphosphocytidyl-2C-methyl-D-erythritol.</text>
</comment>
<evidence type="ECO:0000256" key="3">
    <source>
        <dbReference type="ARBA" id="ARBA00017473"/>
    </source>
</evidence>
<comment type="catalytic activity">
    <reaction evidence="9">
        <text>4-CDP-2-C-methyl-D-erythritol + ATP = 4-CDP-2-C-methyl-D-erythritol 2-phosphate + ADP + H(+)</text>
        <dbReference type="Rhea" id="RHEA:18437"/>
        <dbReference type="ChEBI" id="CHEBI:15378"/>
        <dbReference type="ChEBI" id="CHEBI:30616"/>
        <dbReference type="ChEBI" id="CHEBI:57823"/>
        <dbReference type="ChEBI" id="CHEBI:57919"/>
        <dbReference type="ChEBI" id="CHEBI:456216"/>
        <dbReference type="EC" id="2.7.1.148"/>
    </reaction>
</comment>
<dbReference type="AlphaFoldDB" id="A0A1G9FKM7"/>
<dbReference type="EMBL" id="FNGA01000002">
    <property type="protein sequence ID" value="SDK88940.1"/>
    <property type="molecule type" value="Genomic_DNA"/>
</dbReference>
<keyword evidence="9" id="KW-0414">Isoprene biosynthesis</keyword>
<dbReference type="InterPro" id="IPR020568">
    <property type="entry name" value="Ribosomal_Su5_D2-typ_SF"/>
</dbReference>
<dbReference type="GO" id="GO:0005524">
    <property type="term" value="F:ATP binding"/>
    <property type="evidence" value="ECO:0007669"/>
    <property type="project" value="UniProtKB-UniRule"/>
</dbReference>
<dbReference type="InterPro" id="IPR013750">
    <property type="entry name" value="GHMP_kinase_C_dom"/>
</dbReference>
<dbReference type="STRING" id="246191.SAMN05660337_1589"/>
<evidence type="ECO:0000313" key="13">
    <source>
        <dbReference type="Proteomes" id="UP000199053"/>
    </source>
</evidence>
<dbReference type="Pfam" id="PF08544">
    <property type="entry name" value="GHMP_kinases_C"/>
    <property type="match status" value="1"/>
</dbReference>
<dbReference type="Gene3D" id="3.30.70.890">
    <property type="entry name" value="GHMP kinase, C-terminal domain"/>
    <property type="match status" value="1"/>
</dbReference>
<evidence type="ECO:0000256" key="1">
    <source>
        <dbReference type="ARBA" id="ARBA00009684"/>
    </source>
</evidence>
<comment type="similarity">
    <text evidence="1 9">Belongs to the GHMP kinase family. IspE subfamily.</text>
</comment>
<name>A0A1G9FKM7_9BACT</name>
<dbReference type="PANTHER" id="PTHR43527">
    <property type="entry name" value="4-DIPHOSPHOCYTIDYL-2-C-METHYL-D-ERYTHRITOL KINASE, CHLOROPLASTIC"/>
    <property type="match status" value="1"/>
</dbReference>
<evidence type="ECO:0000256" key="5">
    <source>
        <dbReference type="ARBA" id="ARBA00022741"/>
    </source>
</evidence>
<dbReference type="GO" id="GO:0016114">
    <property type="term" value="P:terpenoid biosynthetic process"/>
    <property type="evidence" value="ECO:0007669"/>
    <property type="project" value="UniProtKB-UniRule"/>
</dbReference>
<dbReference type="Pfam" id="PF00288">
    <property type="entry name" value="GHMP_kinases_N"/>
    <property type="match status" value="1"/>
</dbReference>
<dbReference type="HAMAP" id="MF_00061">
    <property type="entry name" value="IspE"/>
    <property type="match status" value="1"/>
</dbReference>
<feature type="active site" evidence="9">
    <location>
        <position position="17"/>
    </location>
</feature>
<feature type="domain" description="GHMP kinase C-terminal" evidence="11">
    <location>
        <begin position="231"/>
        <end position="287"/>
    </location>
</feature>
<dbReference type="GO" id="GO:0050515">
    <property type="term" value="F:4-(cytidine 5'-diphospho)-2-C-methyl-D-erythritol kinase activity"/>
    <property type="evidence" value="ECO:0007669"/>
    <property type="project" value="UniProtKB-UniRule"/>
</dbReference>
<dbReference type="UniPathway" id="UPA00056">
    <property type="reaction ID" value="UER00094"/>
</dbReference>
<dbReference type="NCBIfam" id="TIGR00154">
    <property type="entry name" value="ispE"/>
    <property type="match status" value="1"/>
</dbReference>
<comment type="pathway">
    <text evidence="9">Isoprenoid biosynthesis; isopentenyl diphosphate biosynthesis via DXP pathway; isopentenyl diphosphate from 1-deoxy-D-xylulose 5-phosphate: step 3/6.</text>
</comment>
<evidence type="ECO:0000256" key="2">
    <source>
        <dbReference type="ARBA" id="ARBA00012052"/>
    </source>
</evidence>
<evidence type="ECO:0000259" key="10">
    <source>
        <dbReference type="Pfam" id="PF00288"/>
    </source>
</evidence>
<feature type="binding site" evidence="9">
    <location>
        <begin position="100"/>
        <end position="110"/>
    </location>
    <ligand>
        <name>ATP</name>
        <dbReference type="ChEBI" id="CHEBI:30616"/>
    </ligand>
</feature>
<dbReference type="InterPro" id="IPR006204">
    <property type="entry name" value="GHMP_kinase_N_dom"/>
</dbReference>
<evidence type="ECO:0000256" key="7">
    <source>
        <dbReference type="ARBA" id="ARBA00022840"/>
    </source>
</evidence>
<evidence type="ECO:0000256" key="9">
    <source>
        <dbReference type="HAMAP-Rule" id="MF_00061"/>
    </source>
</evidence>
<protein>
    <recommendedName>
        <fullName evidence="3 9">4-diphosphocytidyl-2-C-methyl-D-erythritol kinase</fullName>
        <shortName evidence="9">CMK</shortName>
        <ecNumber evidence="2 9">2.7.1.148</ecNumber>
    </recommendedName>
    <alternativeName>
        <fullName evidence="8 9">4-(cytidine-5'-diphospho)-2-C-methyl-D-erythritol kinase</fullName>
    </alternativeName>
</protein>
<dbReference type="PIRSF" id="PIRSF010376">
    <property type="entry name" value="IspE"/>
    <property type="match status" value="1"/>
</dbReference>
<dbReference type="PANTHER" id="PTHR43527:SF2">
    <property type="entry name" value="4-DIPHOSPHOCYTIDYL-2-C-METHYL-D-ERYTHRITOL KINASE, CHLOROPLASTIC"/>
    <property type="match status" value="1"/>
</dbReference>
<feature type="active site" evidence="9">
    <location>
        <position position="143"/>
    </location>
</feature>
<dbReference type="SUPFAM" id="SSF54211">
    <property type="entry name" value="Ribosomal protein S5 domain 2-like"/>
    <property type="match status" value="1"/>
</dbReference>
<gene>
    <name evidence="9" type="primary">ispE</name>
    <name evidence="12" type="ORF">SAMN05660337_1589</name>
</gene>
<dbReference type="InterPro" id="IPR036554">
    <property type="entry name" value="GHMP_kinase_C_sf"/>
</dbReference>
<evidence type="ECO:0000256" key="6">
    <source>
        <dbReference type="ARBA" id="ARBA00022777"/>
    </source>
</evidence>
<accession>A0A1G9FKM7</accession>
<organism evidence="12 13">
    <name type="scientific">Maridesulfovibrio ferrireducens</name>
    <dbReference type="NCBI Taxonomy" id="246191"/>
    <lineage>
        <taxon>Bacteria</taxon>
        <taxon>Pseudomonadati</taxon>
        <taxon>Thermodesulfobacteriota</taxon>
        <taxon>Desulfovibrionia</taxon>
        <taxon>Desulfovibrionales</taxon>
        <taxon>Desulfovibrionaceae</taxon>
        <taxon>Maridesulfovibrio</taxon>
    </lineage>
</organism>
<keyword evidence="6 9" id="KW-0418">Kinase</keyword>
<keyword evidence="13" id="KW-1185">Reference proteome</keyword>
<proteinExistence type="inferred from homology"/>
<dbReference type="GO" id="GO:0019288">
    <property type="term" value="P:isopentenyl diphosphate biosynthetic process, methylerythritol 4-phosphate pathway"/>
    <property type="evidence" value="ECO:0007669"/>
    <property type="project" value="UniProtKB-UniRule"/>
</dbReference>
<reference evidence="13" key="1">
    <citation type="submission" date="2016-10" db="EMBL/GenBank/DDBJ databases">
        <authorList>
            <person name="Varghese N."/>
            <person name="Submissions S."/>
        </authorList>
    </citation>
    <scope>NUCLEOTIDE SEQUENCE [LARGE SCALE GENOMIC DNA]</scope>
    <source>
        <strain evidence="13">DSM 16995</strain>
    </source>
</reference>
<dbReference type="Proteomes" id="UP000199053">
    <property type="component" value="Unassembled WGS sequence"/>
</dbReference>
<keyword evidence="5 9" id="KW-0547">Nucleotide-binding</keyword>
<sequence length="296" mass="32222">MKLFMNNTATILTAPAKVNLYLKIVGKREDGYHELDTLFLPFPALADTLAITEKAEGCTIHCDDFDLPAEDNLIYKAWDKYAEATGFRPGLHIELTKRTPTGAGLGGGSSDAATMLRFLNSHPQSPGMAHDELNKLATGLGADVPFFLLDGPAWAKGIGEILTPCEVDLSGLTALLVCPDVHVNTAWAYKAWSTVVRTENLQKKDSFYLTTSHCSNNKAASKTRVTLLNDFEQVVLPEFSVIRETKEYLLKSGACGAVMSGSGASVISFFRTKSLAEQISSELKAHNVDSVIHTFY</sequence>
<dbReference type="InterPro" id="IPR014721">
    <property type="entry name" value="Ribsml_uS5_D2-typ_fold_subgr"/>
</dbReference>
<evidence type="ECO:0000313" key="12">
    <source>
        <dbReference type="EMBL" id="SDK88940.1"/>
    </source>
</evidence>
<keyword evidence="4 9" id="KW-0808">Transferase</keyword>
<dbReference type="InterPro" id="IPR004424">
    <property type="entry name" value="IspE"/>
</dbReference>
<evidence type="ECO:0000256" key="8">
    <source>
        <dbReference type="ARBA" id="ARBA00032554"/>
    </source>
</evidence>
<dbReference type="SUPFAM" id="SSF55060">
    <property type="entry name" value="GHMP Kinase, C-terminal domain"/>
    <property type="match status" value="1"/>
</dbReference>
<dbReference type="Gene3D" id="3.30.230.10">
    <property type="match status" value="1"/>
</dbReference>
<dbReference type="RefSeq" id="WP_244512221.1">
    <property type="nucleotide sequence ID" value="NZ_FNGA01000002.1"/>
</dbReference>
<evidence type="ECO:0000259" key="11">
    <source>
        <dbReference type="Pfam" id="PF08544"/>
    </source>
</evidence>
<dbReference type="EC" id="2.7.1.148" evidence="2 9"/>
<feature type="domain" description="GHMP kinase N-terminal" evidence="10">
    <location>
        <begin position="72"/>
        <end position="151"/>
    </location>
</feature>
<evidence type="ECO:0000256" key="4">
    <source>
        <dbReference type="ARBA" id="ARBA00022679"/>
    </source>
</evidence>
<keyword evidence="7 9" id="KW-0067">ATP-binding</keyword>